<proteinExistence type="inferred from homology"/>
<evidence type="ECO:0000256" key="7">
    <source>
        <dbReference type="PROSITE-ProRule" id="PRU01373"/>
    </source>
</evidence>
<dbReference type="Gene3D" id="1.10.101.10">
    <property type="entry name" value="PGBD-like superfamily/PGBD"/>
    <property type="match status" value="1"/>
</dbReference>
<name>A0A5D0RPF0_9RHOB</name>
<feature type="chain" id="PRO_5022701806" evidence="8">
    <location>
        <begin position="28"/>
        <end position="539"/>
    </location>
</feature>
<feature type="active site" description="Proton donor/acceptor" evidence="7">
    <location>
        <position position="431"/>
    </location>
</feature>
<evidence type="ECO:0000256" key="2">
    <source>
        <dbReference type="ARBA" id="ARBA00005992"/>
    </source>
</evidence>
<feature type="domain" description="L,D-TPase catalytic" evidence="9">
    <location>
        <begin position="298"/>
        <end position="479"/>
    </location>
</feature>
<evidence type="ECO:0000256" key="3">
    <source>
        <dbReference type="ARBA" id="ARBA00022679"/>
    </source>
</evidence>
<dbReference type="UniPathway" id="UPA00219"/>
<dbReference type="RefSeq" id="WP_148375702.1">
    <property type="nucleotide sequence ID" value="NZ_VSIY01000001.1"/>
</dbReference>
<dbReference type="Proteomes" id="UP000322080">
    <property type="component" value="Unassembled WGS sequence"/>
</dbReference>
<dbReference type="InterPro" id="IPR045380">
    <property type="entry name" value="LD_TPept_scaffold_dom"/>
</dbReference>
<dbReference type="PROSITE" id="PS52029">
    <property type="entry name" value="LD_TPASE"/>
    <property type="match status" value="1"/>
</dbReference>
<evidence type="ECO:0000256" key="1">
    <source>
        <dbReference type="ARBA" id="ARBA00004752"/>
    </source>
</evidence>
<dbReference type="Gene3D" id="2.40.440.10">
    <property type="entry name" value="L,D-transpeptidase catalytic domain-like"/>
    <property type="match status" value="1"/>
</dbReference>
<dbReference type="CDD" id="cd16913">
    <property type="entry name" value="YkuD_like"/>
    <property type="match status" value="1"/>
</dbReference>
<evidence type="ECO:0000256" key="8">
    <source>
        <dbReference type="SAM" id="SignalP"/>
    </source>
</evidence>
<reference evidence="10 11" key="1">
    <citation type="submission" date="2019-08" db="EMBL/GenBank/DDBJ databases">
        <title>Identification of a novel species of the genus Boseongicola.</title>
        <authorList>
            <person name="Zhang X.-Q."/>
        </authorList>
    </citation>
    <scope>NUCLEOTIDE SEQUENCE [LARGE SCALE GENOMIC DNA]</scope>
    <source>
        <strain evidence="10 11">HY14</strain>
    </source>
</reference>
<feature type="active site" description="Nucleophile" evidence="7">
    <location>
        <position position="450"/>
    </location>
</feature>
<evidence type="ECO:0000256" key="4">
    <source>
        <dbReference type="ARBA" id="ARBA00022960"/>
    </source>
</evidence>
<dbReference type="AlphaFoldDB" id="A0A5D0RPF0"/>
<feature type="signal peptide" evidence="8">
    <location>
        <begin position="1"/>
        <end position="27"/>
    </location>
</feature>
<protein>
    <submittedName>
        <fullName evidence="10">L,D-transpeptidase family protein</fullName>
    </submittedName>
</protein>
<dbReference type="InterPro" id="IPR036366">
    <property type="entry name" value="PGBDSf"/>
</dbReference>
<comment type="caution">
    <text evidence="10">The sequence shown here is derived from an EMBL/GenBank/DDBJ whole genome shotgun (WGS) entry which is preliminary data.</text>
</comment>
<dbReference type="InterPro" id="IPR005490">
    <property type="entry name" value="LD_TPept_cat_dom"/>
</dbReference>
<evidence type="ECO:0000313" key="11">
    <source>
        <dbReference type="Proteomes" id="UP000322080"/>
    </source>
</evidence>
<dbReference type="PANTHER" id="PTHR41533">
    <property type="entry name" value="L,D-TRANSPEPTIDASE HI_1667-RELATED"/>
    <property type="match status" value="1"/>
</dbReference>
<dbReference type="InterPro" id="IPR002477">
    <property type="entry name" value="Peptidoglycan-bd-like"/>
</dbReference>
<comment type="pathway">
    <text evidence="1 7">Cell wall biogenesis; peptidoglycan biosynthesis.</text>
</comment>
<keyword evidence="3" id="KW-0808">Transferase</keyword>
<sequence>MLLPLRTSFLFPALTALAVGLAAPAQADTYDMRFPAFAQAVAEAAVDNEEVAAFYREIDYAPVWTGQSNGERARLVALLQAIGSAEAHGLPVTNYDTDRLLASMRDVSSQRDLGRIEVELTGLFLTYAHQIQTGILIPKQIDRNMARDPNRRDGTELLQSFLAADNPEEFMRSLVPTSEEYARLMRKKLELERLLAAGGWGPTVNAGALRPGESGPAVVALRNRLIAMGYLGRSATMTYDADIQRAVQMVQEDMGFEPDGVAGPNTIQAINTPIGERLKSVIVAMERERWLSIDRSQRYVWVNLTDYTARIVDGGKITFETRSVIGQRAADTQSPEFSDVMEYMEVNPAWNVPRSISVGEYLPGMIASGGASAAHLQLIDGAGRVVPRSAVNWGAYSARNFPYDLRQPPGRGNALGLVKFMFPNRFNVYLHDTPSKSLFLRERRAFSHGCIRLQKPFEFAYALLAAQTDDPQGTFHRVLDTGQLTRISLETPVPTHLVYRTAFTDARGRMNYREDVYGRDAKVWNALVQAGVTLPGLES</sequence>
<evidence type="ECO:0000313" key="10">
    <source>
        <dbReference type="EMBL" id="TYB83460.1"/>
    </source>
</evidence>
<dbReference type="Pfam" id="PF03734">
    <property type="entry name" value="YkuD"/>
    <property type="match status" value="1"/>
</dbReference>
<keyword evidence="6 7" id="KW-0961">Cell wall biogenesis/degradation</keyword>
<keyword evidence="11" id="KW-1185">Reference proteome</keyword>
<dbReference type="SUPFAM" id="SSF47090">
    <property type="entry name" value="PGBD-like"/>
    <property type="match status" value="1"/>
</dbReference>
<dbReference type="InterPro" id="IPR036365">
    <property type="entry name" value="PGBD-like_sf"/>
</dbReference>
<evidence type="ECO:0000256" key="5">
    <source>
        <dbReference type="ARBA" id="ARBA00022984"/>
    </source>
</evidence>
<dbReference type="Pfam" id="PF20142">
    <property type="entry name" value="Scaffold"/>
    <property type="match status" value="1"/>
</dbReference>
<evidence type="ECO:0000256" key="6">
    <source>
        <dbReference type="ARBA" id="ARBA00023316"/>
    </source>
</evidence>
<comment type="similarity">
    <text evidence="2">Belongs to the YkuD family.</text>
</comment>
<evidence type="ECO:0000259" key="9">
    <source>
        <dbReference type="PROSITE" id="PS52029"/>
    </source>
</evidence>
<dbReference type="PANTHER" id="PTHR41533:SF2">
    <property type="entry name" value="BLR7131 PROTEIN"/>
    <property type="match status" value="1"/>
</dbReference>
<keyword evidence="5 7" id="KW-0573">Peptidoglycan synthesis</keyword>
<gene>
    <name evidence="10" type="ORF">FVF75_00065</name>
</gene>
<dbReference type="GO" id="GO:0008360">
    <property type="term" value="P:regulation of cell shape"/>
    <property type="evidence" value="ECO:0007669"/>
    <property type="project" value="UniProtKB-UniRule"/>
</dbReference>
<dbReference type="EMBL" id="VSIY01000001">
    <property type="protein sequence ID" value="TYB83460.1"/>
    <property type="molecule type" value="Genomic_DNA"/>
</dbReference>
<dbReference type="GO" id="GO:0071555">
    <property type="term" value="P:cell wall organization"/>
    <property type="evidence" value="ECO:0007669"/>
    <property type="project" value="UniProtKB-UniRule"/>
</dbReference>
<organism evidence="10 11">
    <name type="scientific">Maritimibacter fusiformis</name>
    <dbReference type="NCBI Taxonomy" id="2603819"/>
    <lineage>
        <taxon>Bacteria</taxon>
        <taxon>Pseudomonadati</taxon>
        <taxon>Pseudomonadota</taxon>
        <taxon>Alphaproteobacteria</taxon>
        <taxon>Rhodobacterales</taxon>
        <taxon>Roseobacteraceae</taxon>
        <taxon>Maritimibacter</taxon>
    </lineage>
</organism>
<dbReference type="GO" id="GO:0009252">
    <property type="term" value="P:peptidoglycan biosynthetic process"/>
    <property type="evidence" value="ECO:0007669"/>
    <property type="project" value="UniProtKB-UniPathway"/>
</dbReference>
<keyword evidence="4 7" id="KW-0133">Cell shape</keyword>
<dbReference type="Pfam" id="PF01471">
    <property type="entry name" value="PG_binding_1"/>
    <property type="match status" value="1"/>
</dbReference>
<dbReference type="InterPro" id="IPR052905">
    <property type="entry name" value="LD-transpeptidase_YkuD-like"/>
</dbReference>
<accession>A0A5D0RPF0</accession>
<dbReference type="GO" id="GO:0016740">
    <property type="term" value="F:transferase activity"/>
    <property type="evidence" value="ECO:0007669"/>
    <property type="project" value="UniProtKB-KW"/>
</dbReference>
<dbReference type="GO" id="GO:0004180">
    <property type="term" value="F:carboxypeptidase activity"/>
    <property type="evidence" value="ECO:0007669"/>
    <property type="project" value="UniProtKB-ARBA"/>
</dbReference>
<keyword evidence="8" id="KW-0732">Signal</keyword>
<dbReference type="InterPro" id="IPR038063">
    <property type="entry name" value="Transpep_catalytic_dom"/>
</dbReference>
<dbReference type="SUPFAM" id="SSF141523">
    <property type="entry name" value="L,D-transpeptidase catalytic domain-like"/>
    <property type="match status" value="1"/>
</dbReference>